<dbReference type="PANTHER" id="PTHR11800:SF2">
    <property type="entry name" value="DNA-DIRECTED RNA POLYMERASE II SUBUNIT RPB3"/>
    <property type="match status" value="1"/>
</dbReference>
<evidence type="ECO:0000259" key="6">
    <source>
        <dbReference type="PROSITE" id="PS51379"/>
    </source>
</evidence>
<name>A0A099T2Z1_METMT</name>
<dbReference type="OrthoDB" id="84933at2157"/>
<keyword evidence="5" id="KW-0411">Iron-sulfur</keyword>
<comment type="cofactor">
    <cofactor evidence="5">
        <name>[3Fe-4S] cluster</name>
        <dbReference type="ChEBI" id="CHEBI:21137"/>
    </cofactor>
    <text evidence="5">Binds 1 [3Fe-4S] cluster.</text>
</comment>
<dbReference type="PANTHER" id="PTHR11800">
    <property type="entry name" value="DNA-DIRECTED RNA POLYMERASE"/>
    <property type="match status" value="1"/>
</dbReference>
<dbReference type="CDD" id="cd07030">
    <property type="entry name" value="RNAP_D"/>
    <property type="match status" value="1"/>
</dbReference>
<evidence type="ECO:0000256" key="1">
    <source>
        <dbReference type="ARBA" id="ARBA00022478"/>
    </source>
</evidence>
<dbReference type="Proteomes" id="UP000029859">
    <property type="component" value="Unassembled WGS sequence"/>
</dbReference>
<dbReference type="GO" id="GO:0003899">
    <property type="term" value="F:DNA-directed RNA polymerase activity"/>
    <property type="evidence" value="ECO:0007669"/>
    <property type="project" value="UniProtKB-UniRule"/>
</dbReference>
<comment type="subunit">
    <text evidence="5">Part of the RNA polymerase complex.</text>
</comment>
<comment type="function">
    <text evidence="5">DNA-dependent RNA polymerase (RNAP) catalyzes the transcription of DNA into RNA using the four ribonucleoside triphosphates as substrates.</text>
</comment>
<dbReference type="Pfam" id="PF00037">
    <property type="entry name" value="Fer4"/>
    <property type="match status" value="1"/>
</dbReference>
<dbReference type="Pfam" id="PF01193">
    <property type="entry name" value="RNA_pol_L"/>
    <property type="match status" value="1"/>
</dbReference>
<evidence type="ECO:0000256" key="5">
    <source>
        <dbReference type="HAMAP-Rule" id="MF_00320"/>
    </source>
</evidence>
<organism evidence="7 8">
    <name type="scientific">Methanococcoides methylutens</name>
    <dbReference type="NCBI Taxonomy" id="2226"/>
    <lineage>
        <taxon>Archaea</taxon>
        <taxon>Methanobacteriati</taxon>
        <taxon>Methanobacteriota</taxon>
        <taxon>Stenosarchaea group</taxon>
        <taxon>Methanomicrobia</taxon>
        <taxon>Methanosarcinales</taxon>
        <taxon>Methanosarcinaceae</taxon>
        <taxon>Methanococcoides</taxon>
    </lineage>
</organism>
<dbReference type="GO" id="GO:0003677">
    <property type="term" value="F:DNA binding"/>
    <property type="evidence" value="ECO:0007669"/>
    <property type="project" value="UniProtKB-UniRule"/>
</dbReference>
<comment type="subcellular location">
    <subcellularLocation>
        <location evidence="5">Cytoplasm</location>
    </subcellularLocation>
</comment>
<dbReference type="PROSITE" id="PS00198">
    <property type="entry name" value="4FE4S_FER_1"/>
    <property type="match status" value="1"/>
</dbReference>
<dbReference type="InterPro" id="IPR011263">
    <property type="entry name" value="DNA-dir_RNA_pol_RpoA/D/Rpb3"/>
</dbReference>
<dbReference type="PROSITE" id="PS51379">
    <property type="entry name" value="4FE4S_FER_2"/>
    <property type="match status" value="2"/>
</dbReference>
<keyword evidence="5" id="KW-0479">Metal-binding</keyword>
<dbReference type="Gene3D" id="3.30.70.3110">
    <property type="match status" value="1"/>
</dbReference>
<evidence type="ECO:0000256" key="4">
    <source>
        <dbReference type="ARBA" id="ARBA00025804"/>
    </source>
</evidence>
<dbReference type="RefSeq" id="WP_048193286.1">
    <property type="nucleotide sequence ID" value="NZ_CAAGSM010000007.1"/>
</dbReference>
<dbReference type="InterPro" id="IPR022842">
    <property type="entry name" value="RNAP_Rpo3/Rpb3/RPAC1"/>
</dbReference>
<protein>
    <recommendedName>
        <fullName evidence="5">DNA-directed RNA polymerase subunit Rpo3</fullName>
        <ecNumber evidence="5">2.7.7.6</ecNumber>
    </recommendedName>
    <alternativeName>
        <fullName evidence="5">DNA-directed RNA polymerase subunit D</fullName>
    </alternativeName>
</protein>
<keyword evidence="5" id="KW-0408">Iron</keyword>
<keyword evidence="8" id="KW-1185">Reference proteome</keyword>
<keyword evidence="1 5" id="KW-0240">DNA-directed RNA polymerase</keyword>
<dbReference type="Gene3D" id="2.170.120.12">
    <property type="entry name" value="DNA-directed RNA polymerase, insert domain"/>
    <property type="match status" value="1"/>
</dbReference>
<evidence type="ECO:0000313" key="7">
    <source>
        <dbReference type="EMBL" id="KGK99555.1"/>
    </source>
</evidence>
<dbReference type="GO" id="GO:0000428">
    <property type="term" value="C:DNA-directed RNA polymerase complex"/>
    <property type="evidence" value="ECO:0007669"/>
    <property type="project" value="UniProtKB-KW"/>
</dbReference>
<feature type="binding site" evidence="5">
    <location>
        <position position="206"/>
    </location>
    <ligand>
        <name>[3Fe-4S] cluster</name>
        <dbReference type="ChEBI" id="CHEBI:21137"/>
    </ligand>
</feature>
<dbReference type="Gene3D" id="3.30.1360.10">
    <property type="entry name" value="RNA polymerase, RBP11-like subunit"/>
    <property type="match status" value="1"/>
</dbReference>
<proteinExistence type="inferred from homology"/>
<keyword evidence="5" id="KW-0003">3Fe-4S</keyword>
<feature type="binding site" evidence="5">
    <location>
        <position position="212"/>
    </location>
    <ligand>
        <name>[3Fe-4S] cluster</name>
        <dbReference type="ChEBI" id="CHEBI:21137"/>
    </ligand>
</feature>
<keyword evidence="3 5" id="KW-0804">Transcription</keyword>
<feature type="domain" description="4Fe-4S ferredoxin-type" evidence="6">
    <location>
        <begin position="165"/>
        <end position="194"/>
    </location>
</feature>
<comment type="catalytic activity">
    <reaction evidence="5">
        <text>RNA(n) + a ribonucleoside 5'-triphosphate = RNA(n+1) + diphosphate</text>
        <dbReference type="Rhea" id="RHEA:21248"/>
        <dbReference type="Rhea" id="RHEA-COMP:14527"/>
        <dbReference type="Rhea" id="RHEA-COMP:17342"/>
        <dbReference type="ChEBI" id="CHEBI:33019"/>
        <dbReference type="ChEBI" id="CHEBI:61557"/>
        <dbReference type="ChEBI" id="CHEBI:140395"/>
        <dbReference type="EC" id="2.7.7.6"/>
    </reaction>
</comment>
<gene>
    <name evidence="5" type="primary">rpo3</name>
    <name evidence="5" type="synonym">rpoD</name>
    <name evidence="7" type="ORF">LI82_02035</name>
</gene>
<reference evidence="7 8" key="1">
    <citation type="submission" date="2014-09" db="EMBL/GenBank/DDBJ databases">
        <title>Draft genome sequence of an obligately methylotrophic methanogen, Methanococcoides methylutens, isolated from marine sediment.</title>
        <authorList>
            <person name="Guan Y."/>
            <person name="Ngugi D.K."/>
            <person name="Blom J."/>
            <person name="Ali S."/>
            <person name="Ferry J.G."/>
            <person name="Stingl U."/>
        </authorList>
    </citation>
    <scope>NUCLEOTIDE SEQUENCE [LARGE SCALE GENOMIC DNA]</scope>
    <source>
        <strain evidence="7 8">DSM 2657</strain>
    </source>
</reference>
<dbReference type="InterPro" id="IPR001514">
    <property type="entry name" value="DNA-dir_RNA_pol_30-40kDasu_CS"/>
</dbReference>
<dbReference type="GO" id="GO:0005737">
    <property type="term" value="C:cytoplasm"/>
    <property type="evidence" value="ECO:0007669"/>
    <property type="project" value="UniProtKB-SubCell"/>
</dbReference>
<dbReference type="NCBIfam" id="NF001988">
    <property type="entry name" value="PRK00783.1"/>
    <property type="match status" value="1"/>
</dbReference>
<dbReference type="EMBL" id="JRHO01000005">
    <property type="protein sequence ID" value="KGK99555.1"/>
    <property type="molecule type" value="Genomic_DNA"/>
</dbReference>
<comment type="caution">
    <text evidence="7">The sequence shown here is derived from an EMBL/GenBank/DDBJ whole genome shotgun (WGS) entry which is preliminary data.</text>
</comment>
<evidence type="ECO:0000256" key="3">
    <source>
        <dbReference type="ARBA" id="ARBA00023163"/>
    </source>
</evidence>
<keyword evidence="5" id="KW-0548">Nucleotidyltransferase</keyword>
<dbReference type="EC" id="2.7.7.6" evidence="5"/>
<dbReference type="InterPro" id="IPR036603">
    <property type="entry name" value="RBP11-like"/>
</dbReference>
<dbReference type="GO" id="GO:0051538">
    <property type="term" value="F:3 iron, 4 sulfur cluster binding"/>
    <property type="evidence" value="ECO:0007669"/>
    <property type="project" value="UniProtKB-KW"/>
</dbReference>
<feature type="domain" description="4Fe-4S ferredoxin-type" evidence="6">
    <location>
        <begin position="196"/>
        <end position="226"/>
    </location>
</feature>
<keyword evidence="2 5" id="KW-0963">Cytoplasm</keyword>
<evidence type="ECO:0000313" key="8">
    <source>
        <dbReference type="Proteomes" id="UP000029859"/>
    </source>
</evidence>
<dbReference type="InterPro" id="IPR050518">
    <property type="entry name" value="Rpo3/RPB3_RNA_Pol_subunit"/>
</dbReference>
<dbReference type="Pfam" id="PF01000">
    <property type="entry name" value="RNA_pol_A_bac"/>
    <property type="match status" value="1"/>
</dbReference>
<dbReference type="AlphaFoldDB" id="A0A099T2Z1"/>
<accession>A0A099T2Z1</accession>
<dbReference type="InterPro" id="IPR017896">
    <property type="entry name" value="4Fe4S_Fe-S-bd"/>
</dbReference>
<feature type="binding site" evidence="5">
    <location>
        <position position="209"/>
    </location>
    <ligand>
        <name>[3Fe-4S] cluster</name>
        <dbReference type="ChEBI" id="CHEBI:21137"/>
    </ligand>
</feature>
<dbReference type="GO" id="GO:0016491">
    <property type="term" value="F:oxidoreductase activity"/>
    <property type="evidence" value="ECO:0007669"/>
    <property type="project" value="UniProtKB-ARBA"/>
</dbReference>
<dbReference type="InterPro" id="IPR017900">
    <property type="entry name" value="4Fe4S_Fe_S_CS"/>
</dbReference>
<dbReference type="GO" id="GO:0006351">
    <property type="term" value="P:DNA-templated transcription"/>
    <property type="evidence" value="ECO:0007669"/>
    <property type="project" value="UniProtKB-UniRule"/>
</dbReference>
<dbReference type="GO" id="GO:0046983">
    <property type="term" value="F:protein dimerization activity"/>
    <property type="evidence" value="ECO:0007669"/>
    <property type="project" value="InterPro"/>
</dbReference>
<dbReference type="GO" id="GO:0046872">
    <property type="term" value="F:metal ion binding"/>
    <property type="evidence" value="ECO:0007669"/>
    <property type="project" value="UniProtKB-KW"/>
</dbReference>
<dbReference type="InterPro" id="IPR011262">
    <property type="entry name" value="DNA-dir_RNA_pol_insert"/>
</dbReference>
<sequence length="267" mass="28744">MEIDILELSDRSAKFILSDTTAAFANGVRRAMLADVPTLAIDDVNIYNNTSVLYDEQLALRLGLIPLTSSLEDFVPQDKCTCEGNGCPACTVSLTLSAEAGEEGQVIVHSGDIVSSDPNVQPADKNIPIIDLRTGQKVVLEAIAHMGYGNEHAKWQAGVACGYKNMPVITFEGCDRCGICVNACPRNIIQLGEETAEISKDDLLKCSLCRLCQDSCDIDAITVGVDERSFIFTMESDGSYTAQQLILNAVNTIKGKASEMQGILDTL</sequence>
<dbReference type="HAMAP" id="MF_00320">
    <property type="entry name" value="RNApol_arch_Rpo3"/>
    <property type="match status" value="1"/>
</dbReference>
<keyword evidence="5" id="KW-0808">Transferase</keyword>
<dbReference type="SMART" id="SM00662">
    <property type="entry name" value="RPOLD"/>
    <property type="match status" value="1"/>
</dbReference>
<evidence type="ECO:0000256" key="2">
    <source>
        <dbReference type="ARBA" id="ARBA00022490"/>
    </source>
</evidence>
<dbReference type="PROSITE" id="PS00446">
    <property type="entry name" value="RNA_POL_D_30KD"/>
    <property type="match status" value="1"/>
</dbReference>
<dbReference type="SUPFAM" id="SSF56553">
    <property type="entry name" value="Insert subdomain of RNA polymerase alpha subunit"/>
    <property type="match status" value="1"/>
</dbReference>
<comment type="similarity">
    <text evidence="4 5">Belongs to the archaeal Rpo3/eukaryotic RPB3 RNA polymerase subunit family.</text>
</comment>
<dbReference type="InterPro" id="IPR036643">
    <property type="entry name" value="RNApol_insert_sf"/>
</dbReference>
<dbReference type="SUPFAM" id="SSF55257">
    <property type="entry name" value="RBP11-like subunits of RNA polymerase"/>
    <property type="match status" value="1"/>
</dbReference>